<reference evidence="2" key="1">
    <citation type="journal article" date="2019" name="Int. J. Syst. Evol. Microbiol.">
        <title>The Global Catalogue of Microorganisms (GCM) 10K type strain sequencing project: providing services to taxonomists for standard genome sequencing and annotation.</title>
        <authorList>
            <consortium name="The Broad Institute Genomics Platform"/>
            <consortium name="The Broad Institute Genome Sequencing Center for Infectious Disease"/>
            <person name="Wu L."/>
            <person name="Ma J."/>
        </authorList>
    </citation>
    <scope>NUCLEOTIDE SEQUENCE [LARGE SCALE GENOMIC DNA]</scope>
    <source>
        <strain evidence="2">KCTC 42964</strain>
    </source>
</reference>
<comment type="caution">
    <text evidence="1">The sequence shown here is derived from an EMBL/GenBank/DDBJ whole genome shotgun (WGS) entry which is preliminary data.</text>
</comment>
<accession>A0ABV7L1U6</accession>
<sequence length="156" mass="16583">MSARRLAATLVVAIACGACQQGSALPEGPSGFAAQRSLAQQLGVVRMAGVGDELVTLSRESGESDDDGDIMGRSGRGGMTVLTYEGLQDGAAVLQRRDVVIYAPEGQPRTFLDGGSSELRFDPAALPQTLVVDGVYVRLIEADRFILRFLLSRNRL</sequence>
<dbReference type="RefSeq" id="WP_379901425.1">
    <property type="nucleotide sequence ID" value="NZ_JBHRTR010000028.1"/>
</dbReference>
<evidence type="ECO:0000313" key="2">
    <source>
        <dbReference type="Proteomes" id="UP001595528"/>
    </source>
</evidence>
<keyword evidence="2" id="KW-1185">Reference proteome</keyword>
<dbReference type="PROSITE" id="PS51257">
    <property type="entry name" value="PROKAR_LIPOPROTEIN"/>
    <property type="match status" value="1"/>
</dbReference>
<gene>
    <name evidence="1" type="ORF">ACFOGJ_14120</name>
</gene>
<name>A0ABV7L1U6_9PROT</name>
<evidence type="ECO:0000313" key="1">
    <source>
        <dbReference type="EMBL" id="MFC3228375.1"/>
    </source>
</evidence>
<dbReference type="Proteomes" id="UP001595528">
    <property type="component" value="Unassembled WGS sequence"/>
</dbReference>
<dbReference type="EMBL" id="JBHRTR010000028">
    <property type="protein sequence ID" value="MFC3228375.1"/>
    <property type="molecule type" value="Genomic_DNA"/>
</dbReference>
<organism evidence="1 2">
    <name type="scientific">Marinibaculum pumilum</name>
    <dbReference type="NCBI Taxonomy" id="1766165"/>
    <lineage>
        <taxon>Bacteria</taxon>
        <taxon>Pseudomonadati</taxon>
        <taxon>Pseudomonadota</taxon>
        <taxon>Alphaproteobacteria</taxon>
        <taxon>Rhodospirillales</taxon>
        <taxon>Rhodospirillaceae</taxon>
        <taxon>Marinibaculum</taxon>
    </lineage>
</organism>
<proteinExistence type="predicted"/>
<protein>
    <submittedName>
        <fullName evidence="1">Uncharacterized protein</fullName>
    </submittedName>
</protein>